<dbReference type="EMBL" id="JAWPEI010000006">
    <property type="protein sequence ID" value="KAK4723710.1"/>
    <property type="molecule type" value="Genomic_DNA"/>
</dbReference>
<reference evidence="1 2" key="1">
    <citation type="submission" date="2023-10" db="EMBL/GenBank/DDBJ databases">
        <title>Genome-Wide Identification Analysis in wild type Solanum Pinnatisectum Reveals Some Genes Defensing Phytophthora Infestans.</title>
        <authorList>
            <person name="Sun C."/>
        </authorList>
    </citation>
    <scope>NUCLEOTIDE SEQUENCE [LARGE SCALE GENOMIC DNA]</scope>
    <source>
        <strain evidence="1">LQN</strain>
        <tissue evidence="1">Leaf</tissue>
    </source>
</reference>
<evidence type="ECO:0000313" key="2">
    <source>
        <dbReference type="Proteomes" id="UP001311915"/>
    </source>
</evidence>
<dbReference type="AlphaFoldDB" id="A0AAV9LGS7"/>
<keyword evidence="2" id="KW-1185">Reference proteome</keyword>
<dbReference type="InterPro" id="IPR023407">
    <property type="entry name" value="Ribosomal_eS27_Zn-bd_dom_sf"/>
</dbReference>
<protein>
    <submittedName>
        <fullName evidence="1">Uncharacterized protein</fullName>
    </submittedName>
</protein>
<sequence length="113" mass="12589">MGLPYDVDLLETAADLKKRIQMKKKRIVQSIDEDVKCQGCFAPMPFRSEFVGSRIIACYSCKSLLCMPTTGFLQQQPRLTSLNSSMSWPTECPFAGLVEVSSGRGETMVEICI</sequence>
<gene>
    <name evidence="1" type="ORF">R3W88_026489</name>
</gene>
<dbReference type="Proteomes" id="UP001311915">
    <property type="component" value="Unassembled WGS sequence"/>
</dbReference>
<evidence type="ECO:0000313" key="1">
    <source>
        <dbReference type="EMBL" id="KAK4723710.1"/>
    </source>
</evidence>
<dbReference type="Gene3D" id="2.20.25.100">
    <property type="entry name" value="Zn-binding ribosomal proteins"/>
    <property type="match status" value="1"/>
</dbReference>
<proteinExistence type="predicted"/>
<comment type="caution">
    <text evidence="1">The sequence shown here is derived from an EMBL/GenBank/DDBJ whole genome shotgun (WGS) entry which is preliminary data.</text>
</comment>
<name>A0AAV9LGS7_9SOLN</name>
<accession>A0AAV9LGS7</accession>
<organism evidence="1 2">
    <name type="scientific">Solanum pinnatisectum</name>
    <name type="common">tansyleaf nightshade</name>
    <dbReference type="NCBI Taxonomy" id="50273"/>
    <lineage>
        <taxon>Eukaryota</taxon>
        <taxon>Viridiplantae</taxon>
        <taxon>Streptophyta</taxon>
        <taxon>Embryophyta</taxon>
        <taxon>Tracheophyta</taxon>
        <taxon>Spermatophyta</taxon>
        <taxon>Magnoliopsida</taxon>
        <taxon>eudicotyledons</taxon>
        <taxon>Gunneridae</taxon>
        <taxon>Pentapetalae</taxon>
        <taxon>asterids</taxon>
        <taxon>lamiids</taxon>
        <taxon>Solanales</taxon>
        <taxon>Solanaceae</taxon>
        <taxon>Solanoideae</taxon>
        <taxon>Solaneae</taxon>
        <taxon>Solanum</taxon>
    </lineage>
</organism>